<keyword evidence="2" id="KW-1185">Reference proteome</keyword>
<protein>
    <submittedName>
        <fullName evidence="1">Uncharacterized protein</fullName>
    </submittedName>
</protein>
<proteinExistence type="predicted"/>
<comment type="caution">
    <text evidence="1">The sequence shown here is derived from an EMBL/GenBank/DDBJ whole genome shotgun (WGS) entry which is preliminary data.</text>
</comment>
<accession>A0ACC1RPN5</accession>
<gene>
    <name evidence="1" type="ORF">NM688_g8746</name>
</gene>
<evidence type="ECO:0000313" key="2">
    <source>
        <dbReference type="Proteomes" id="UP001148662"/>
    </source>
</evidence>
<name>A0ACC1RPN5_9APHY</name>
<sequence length="139" mass="16012">MASLTHKRSWTGSPTSYDFDLDTEPMSKRTRTDEEVEEMLEPESPGSSEQSVELSYEQQKPVRDEAYYMQDGSCVLRVENTLFNIHRTVLAKDNSLFSSMFELPQGEHETEGLTDDCPIILQGDTVQEFRHLLWVLYAL</sequence>
<reference evidence="1" key="1">
    <citation type="submission" date="2022-07" db="EMBL/GenBank/DDBJ databases">
        <title>Genome Sequence of Phlebia brevispora.</title>
        <authorList>
            <person name="Buettner E."/>
        </authorList>
    </citation>
    <scope>NUCLEOTIDE SEQUENCE</scope>
    <source>
        <strain evidence="1">MPL23</strain>
    </source>
</reference>
<dbReference type="Proteomes" id="UP001148662">
    <property type="component" value="Unassembled WGS sequence"/>
</dbReference>
<evidence type="ECO:0000313" key="1">
    <source>
        <dbReference type="EMBL" id="KAJ3523349.1"/>
    </source>
</evidence>
<organism evidence="1 2">
    <name type="scientific">Phlebia brevispora</name>
    <dbReference type="NCBI Taxonomy" id="194682"/>
    <lineage>
        <taxon>Eukaryota</taxon>
        <taxon>Fungi</taxon>
        <taxon>Dikarya</taxon>
        <taxon>Basidiomycota</taxon>
        <taxon>Agaricomycotina</taxon>
        <taxon>Agaricomycetes</taxon>
        <taxon>Polyporales</taxon>
        <taxon>Meruliaceae</taxon>
        <taxon>Phlebia</taxon>
    </lineage>
</organism>
<dbReference type="EMBL" id="JANHOG010002446">
    <property type="protein sequence ID" value="KAJ3523349.1"/>
    <property type="molecule type" value="Genomic_DNA"/>
</dbReference>